<sequence length="73" mass="8994">MNWLVFTKKMADQAYFLMEERIFSLQKEFAENRYKDLVNNYPELLQKIPLKYLSSYLRITQRHLSRIRSKVTF</sequence>
<reference evidence="1 2" key="1">
    <citation type="submission" date="2021-05" db="EMBL/GenBank/DDBJ databases">
        <title>Comparative genomic studies on the polysaccharide-degrading batcterial strains of the Flammeovirga genus.</title>
        <authorList>
            <person name="Zewei F."/>
            <person name="Zheng Z."/>
            <person name="Yu L."/>
            <person name="Ruyue G."/>
            <person name="Yanhong M."/>
            <person name="Yuanyuan C."/>
            <person name="Jingyan G."/>
            <person name="Wenjun H."/>
        </authorList>
    </citation>
    <scope>NUCLEOTIDE SEQUENCE [LARGE SCALE GENOMIC DNA]</scope>
    <source>
        <strain evidence="1 2">YS10</strain>
    </source>
</reference>
<evidence type="ECO:0008006" key="3">
    <source>
        <dbReference type="Google" id="ProtNLM"/>
    </source>
</evidence>
<accession>A0ABX8H0T3</accession>
<keyword evidence="2" id="KW-1185">Reference proteome</keyword>
<dbReference type="RefSeq" id="WP_205125425.1">
    <property type="nucleotide sequence ID" value="NZ_CP076128.1"/>
</dbReference>
<name>A0ABX8H0T3_9BACT</name>
<evidence type="ECO:0000313" key="2">
    <source>
        <dbReference type="Proteomes" id="UP000682802"/>
    </source>
</evidence>
<gene>
    <name evidence="1" type="ORF">KM029_08655</name>
</gene>
<organism evidence="1 2">
    <name type="scientific">Flammeovirga kamogawensis</name>
    <dbReference type="NCBI Taxonomy" id="373891"/>
    <lineage>
        <taxon>Bacteria</taxon>
        <taxon>Pseudomonadati</taxon>
        <taxon>Bacteroidota</taxon>
        <taxon>Cytophagia</taxon>
        <taxon>Cytophagales</taxon>
        <taxon>Flammeovirgaceae</taxon>
        <taxon>Flammeovirga</taxon>
    </lineage>
</organism>
<protein>
    <recommendedName>
        <fullName evidence="3">Crp/Fnr family transcriptional regulator</fullName>
    </recommendedName>
</protein>
<dbReference type="Proteomes" id="UP000682802">
    <property type="component" value="Chromosome 1"/>
</dbReference>
<dbReference type="EMBL" id="CP076128">
    <property type="protein sequence ID" value="QWG08997.1"/>
    <property type="molecule type" value="Genomic_DNA"/>
</dbReference>
<evidence type="ECO:0000313" key="1">
    <source>
        <dbReference type="EMBL" id="QWG08997.1"/>
    </source>
</evidence>
<proteinExistence type="predicted"/>